<name>A0A845MHX4_9PROT</name>
<gene>
    <name evidence="7" type="ORF">GQF03_12870</name>
</gene>
<comment type="caution">
    <text evidence="7">The sequence shown here is derived from an EMBL/GenBank/DDBJ whole genome shotgun (WGS) entry which is preliminary data.</text>
</comment>
<feature type="transmembrane region" description="Helical" evidence="6">
    <location>
        <begin position="92"/>
        <end position="114"/>
    </location>
</feature>
<evidence type="ECO:0000313" key="7">
    <source>
        <dbReference type="EMBL" id="MZR23222.1"/>
    </source>
</evidence>
<feature type="transmembrane region" description="Helical" evidence="6">
    <location>
        <begin position="210"/>
        <end position="236"/>
    </location>
</feature>
<dbReference type="OrthoDB" id="9804361at2"/>
<feature type="transmembrane region" description="Helical" evidence="6">
    <location>
        <begin position="296"/>
        <end position="317"/>
    </location>
</feature>
<dbReference type="PANTHER" id="PTHR30482">
    <property type="entry name" value="HIGH-AFFINITY BRANCHED-CHAIN AMINO ACID TRANSPORT SYSTEM PERMEASE"/>
    <property type="match status" value="1"/>
</dbReference>
<keyword evidence="2" id="KW-1003">Cell membrane</keyword>
<reference evidence="7 8" key="1">
    <citation type="journal article" date="2014" name="Int. J. Syst. Evol. Microbiol.">
        <title>Sneathiella chungangensis sp. nov., isolated from a marine sand, and emended description of the genus Sneathiella.</title>
        <authorList>
            <person name="Siamphan C."/>
            <person name="Kim H."/>
            <person name="Lee J.S."/>
            <person name="Kim W."/>
        </authorList>
    </citation>
    <scope>NUCLEOTIDE SEQUENCE [LARGE SCALE GENOMIC DNA]</scope>
    <source>
        <strain evidence="7 8">KCTC 32476</strain>
    </source>
</reference>
<keyword evidence="3 6" id="KW-0812">Transmembrane</keyword>
<dbReference type="GO" id="GO:0005886">
    <property type="term" value="C:plasma membrane"/>
    <property type="evidence" value="ECO:0007669"/>
    <property type="project" value="UniProtKB-SubCell"/>
</dbReference>
<feature type="transmembrane region" description="Helical" evidence="6">
    <location>
        <begin position="62"/>
        <end position="80"/>
    </location>
</feature>
<dbReference type="InterPro" id="IPR001851">
    <property type="entry name" value="ABC_transp_permease"/>
</dbReference>
<evidence type="ECO:0000256" key="4">
    <source>
        <dbReference type="ARBA" id="ARBA00022989"/>
    </source>
</evidence>
<feature type="transmembrane region" description="Helical" evidence="6">
    <location>
        <begin position="170"/>
        <end position="189"/>
    </location>
</feature>
<sequence>MDIFSQIRNSSQWVFYLFGLIALLAYPSFANNFFVFQIGALSLILGMIALSLTLLAGYGGMVSLSQMSIAGLAGYFLALFGESNAVQSLQLAPIIAVPAAIILATLVASFFGLLSVRTEGVYTIMITLAVGVATFYFVQQNYVIFNGFQGLSGILPPTVFGTNFKDPVPFYYVSLMCAVLAYVFVVSLIRSPFGVALQGIRDNPRRMKALGYNIFLHRIVTHSIAGALAATGGVLLAWFNGFVSPGIVGVDAMINILIIAVIGGLNHPIGGFVGAVIFILLQNFAIDLVGSDRFRLLVGCVFFLIVIFSPNGLIGVGSKILNWAKKRPKASEDKMGMEVIKVDDV</sequence>
<dbReference type="CDD" id="cd06581">
    <property type="entry name" value="TM_PBP1_LivM_like"/>
    <property type="match status" value="1"/>
</dbReference>
<proteinExistence type="predicted"/>
<evidence type="ECO:0000256" key="1">
    <source>
        <dbReference type="ARBA" id="ARBA00004651"/>
    </source>
</evidence>
<feature type="transmembrane region" description="Helical" evidence="6">
    <location>
        <begin position="12"/>
        <end position="29"/>
    </location>
</feature>
<dbReference type="InterPro" id="IPR043428">
    <property type="entry name" value="LivM-like"/>
</dbReference>
<evidence type="ECO:0000313" key="8">
    <source>
        <dbReference type="Proteomes" id="UP000445696"/>
    </source>
</evidence>
<comment type="subcellular location">
    <subcellularLocation>
        <location evidence="1">Cell membrane</location>
        <topology evidence="1">Multi-pass membrane protein</topology>
    </subcellularLocation>
</comment>
<evidence type="ECO:0000256" key="2">
    <source>
        <dbReference type="ARBA" id="ARBA00022475"/>
    </source>
</evidence>
<dbReference type="PANTHER" id="PTHR30482:SF17">
    <property type="entry name" value="ABC TRANSPORTER ATP-BINDING PROTEIN"/>
    <property type="match status" value="1"/>
</dbReference>
<evidence type="ECO:0000256" key="3">
    <source>
        <dbReference type="ARBA" id="ARBA00022692"/>
    </source>
</evidence>
<evidence type="ECO:0000256" key="5">
    <source>
        <dbReference type="ARBA" id="ARBA00023136"/>
    </source>
</evidence>
<feature type="transmembrane region" description="Helical" evidence="6">
    <location>
        <begin position="121"/>
        <end position="138"/>
    </location>
</feature>
<keyword evidence="5 6" id="KW-0472">Membrane</keyword>
<dbReference type="Proteomes" id="UP000445696">
    <property type="component" value="Unassembled WGS sequence"/>
</dbReference>
<organism evidence="7 8">
    <name type="scientific">Sneathiella chungangensis</name>
    <dbReference type="NCBI Taxonomy" id="1418234"/>
    <lineage>
        <taxon>Bacteria</taxon>
        <taxon>Pseudomonadati</taxon>
        <taxon>Pseudomonadota</taxon>
        <taxon>Alphaproteobacteria</taxon>
        <taxon>Sneathiellales</taxon>
        <taxon>Sneathiellaceae</taxon>
        <taxon>Sneathiella</taxon>
    </lineage>
</organism>
<feature type="transmembrane region" description="Helical" evidence="6">
    <location>
        <begin position="35"/>
        <end position="55"/>
    </location>
</feature>
<protein>
    <submittedName>
        <fullName evidence="7">Branched-chain amino acid ABC transporter permease</fullName>
    </submittedName>
</protein>
<dbReference type="AlphaFoldDB" id="A0A845MHX4"/>
<dbReference type="EMBL" id="WTVA01000014">
    <property type="protein sequence ID" value="MZR23222.1"/>
    <property type="molecule type" value="Genomic_DNA"/>
</dbReference>
<keyword evidence="8" id="KW-1185">Reference proteome</keyword>
<dbReference type="InterPro" id="IPR037294">
    <property type="entry name" value="ABC_BtuC-like"/>
</dbReference>
<accession>A0A845MHX4</accession>
<feature type="transmembrane region" description="Helical" evidence="6">
    <location>
        <begin position="269"/>
        <end position="290"/>
    </location>
</feature>
<feature type="transmembrane region" description="Helical" evidence="6">
    <location>
        <begin position="242"/>
        <end position="262"/>
    </location>
</feature>
<evidence type="ECO:0000256" key="6">
    <source>
        <dbReference type="SAM" id="Phobius"/>
    </source>
</evidence>
<dbReference type="RefSeq" id="WP_161339687.1">
    <property type="nucleotide sequence ID" value="NZ_JBHSDG010000003.1"/>
</dbReference>
<dbReference type="GO" id="GO:0015658">
    <property type="term" value="F:branched-chain amino acid transmembrane transporter activity"/>
    <property type="evidence" value="ECO:0007669"/>
    <property type="project" value="InterPro"/>
</dbReference>
<dbReference type="Pfam" id="PF02653">
    <property type="entry name" value="BPD_transp_2"/>
    <property type="match status" value="1"/>
</dbReference>
<dbReference type="SUPFAM" id="SSF81345">
    <property type="entry name" value="ABC transporter involved in vitamin B12 uptake, BtuC"/>
    <property type="match status" value="1"/>
</dbReference>
<keyword evidence="4 6" id="KW-1133">Transmembrane helix</keyword>